<feature type="non-terminal residue" evidence="2">
    <location>
        <position position="1"/>
    </location>
</feature>
<dbReference type="Proteomes" id="UP001189624">
    <property type="component" value="Chromosome 9"/>
</dbReference>
<feature type="region of interest" description="Disordered" evidence="1">
    <location>
        <begin position="1"/>
        <end position="53"/>
    </location>
</feature>
<proteinExistence type="predicted"/>
<gene>
    <name evidence="2" type="ORF">AYBTSS11_LOCUS27057</name>
</gene>
<protein>
    <submittedName>
        <fullName evidence="2">Uncharacterized protein</fullName>
    </submittedName>
</protein>
<keyword evidence="3" id="KW-1185">Reference proteome</keyword>
<organism evidence="2 3">
    <name type="scientific">Sphenostylis stenocarpa</name>
    <dbReference type="NCBI Taxonomy" id="92480"/>
    <lineage>
        <taxon>Eukaryota</taxon>
        <taxon>Viridiplantae</taxon>
        <taxon>Streptophyta</taxon>
        <taxon>Embryophyta</taxon>
        <taxon>Tracheophyta</taxon>
        <taxon>Spermatophyta</taxon>
        <taxon>Magnoliopsida</taxon>
        <taxon>eudicotyledons</taxon>
        <taxon>Gunneridae</taxon>
        <taxon>Pentapetalae</taxon>
        <taxon>rosids</taxon>
        <taxon>fabids</taxon>
        <taxon>Fabales</taxon>
        <taxon>Fabaceae</taxon>
        <taxon>Papilionoideae</taxon>
        <taxon>50 kb inversion clade</taxon>
        <taxon>NPAAA clade</taxon>
        <taxon>indigoferoid/millettioid clade</taxon>
        <taxon>Phaseoleae</taxon>
        <taxon>Sphenostylis</taxon>
    </lineage>
</organism>
<dbReference type="AlphaFoldDB" id="A0AA86TII1"/>
<name>A0AA86TII1_9FABA</name>
<evidence type="ECO:0000313" key="2">
    <source>
        <dbReference type="EMBL" id="CAJ1974969.1"/>
    </source>
</evidence>
<dbReference type="EMBL" id="OY731406">
    <property type="protein sequence ID" value="CAJ1974969.1"/>
    <property type="molecule type" value="Genomic_DNA"/>
</dbReference>
<accession>A0AA86TII1</accession>
<evidence type="ECO:0000256" key="1">
    <source>
        <dbReference type="SAM" id="MobiDB-lite"/>
    </source>
</evidence>
<sequence length="77" mass="8460">FSRFEWHRAGKSGRRSRSVQPDKSSGGLESVDDGGLALSKARSPAVSVSRDERSRVVQTRLGAAWKVTQDGEFCIPR</sequence>
<evidence type="ECO:0000313" key="3">
    <source>
        <dbReference type="Proteomes" id="UP001189624"/>
    </source>
</evidence>
<dbReference type="Gramene" id="rna-AYBTSS11_LOCUS27057">
    <property type="protein sequence ID" value="CAJ1974969.1"/>
    <property type="gene ID" value="gene-AYBTSS11_LOCUS27057"/>
</dbReference>
<reference evidence="2" key="1">
    <citation type="submission" date="2023-10" db="EMBL/GenBank/DDBJ databases">
        <authorList>
            <person name="Domelevo Entfellner J.-B."/>
        </authorList>
    </citation>
    <scope>NUCLEOTIDE SEQUENCE</scope>
</reference>